<keyword evidence="3 4" id="KW-0732">Signal</keyword>
<evidence type="ECO:0000313" key="6">
    <source>
        <dbReference type="EMBL" id="SJZ66184.1"/>
    </source>
</evidence>
<dbReference type="Pfam" id="PF13407">
    <property type="entry name" value="Peripla_BP_4"/>
    <property type="match status" value="1"/>
</dbReference>
<sequence>MKKNYLRKVLLGSLLLSGFSFSFSTTIEMVSKGYQHEFWKTVELGAKDAGKKAGVEVNFIGPEKESEVGKQVGMVENGINKKVDIIALAALDANALFPVAKKAKDRGINIVTFDSNVRGGLEKSFVATDNVAAAGKAAAFLAKEINYEGKVAIVAHNAGTSTTIDREKGFREEMKKYPKIKILNTQFSDGDKSKALAITQDIMLANPDLKGVFGTNEGAAVGAARAIEEKKMSDKVVLVGFDSSEDEIKYIKNGVMKGLVTQNPYMMGYKTIEAAVNVLNKKPVDKRIDTGSVLVTIDNLNDKEIQKILNPFNK</sequence>
<dbReference type="PANTHER" id="PTHR46847:SF1">
    <property type="entry name" value="D-ALLOSE-BINDING PERIPLASMIC PROTEIN-RELATED"/>
    <property type="match status" value="1"/>
</dbReference>
<dbReference type="AlphaFoldDB" id="A0A1T4MHD6"/>
<gene>
    <name evidence="6" type="ORF">SAMN02745174_01221</name>
</gene>
<reference evidence="6 7" key="1">
    <citation type="submission" date="2017-02" db="EMBL/GenBank/DDBJ databases">
        <authorList>
            <person name="Peterson S.W."/>
        </authorList>
    </citation>
    <scope>NUCLEOTIDE SEQUENCE [LARGE SCALE GENOMIC DNA]</scope>
    <source>
        <strain evidence="6 7">ATCC 700028</strain>
    </source>
</reference>
<dbReference type="Gene3D" id="3.40.50.2300">
    <property type="match status" value="2"/>
</dbReference>
<dbReference type="PANTHER" id="PTHR46847">
    <property type="entry name" value="D-ALLOSE-BINDING PERIPLASMIC PROTEIN-RELATED"/>
    <property type="match status" value="1"/>
</dbReference>
<organism evidence="6 7">
    <name type="scientific">Cetobacterium ceti</name>
    <dbReference type="NCBI Taxonomy" id="180163"/>
    <lineage>
        <taxon>Bacteria</taxon>
        <taxon>Fusobacteriati</taxon>
        <taxon>Fusobacteriota</taxon>
        <taxon>Fusobacteriia</taxon>
        <taxon>Fusobacteriales</taxon>
        <taxon>Fusobacteriaceae</taxon>
        <taxon>Cetobacterium</taxon>
    </lineage>
</organism>
<evidence type="ECO:0000256" key="4">
    <source>
        <dbReference type="SAM" id="SignalP"/>
    </source>
</evidence>
<feature type="domain" description="Periplasmic binding protein" evidence="5">
    <location>
        <begin position="28"/>
        <end position="282"/>
    </location>
</feature>
<dbReference type="EMBL" id="FUWX01000008">
    <property type="protein sequence ID" value="SJZ66184.1"/>
    <property type="molecule type" value="Genomic_DNA"/>
</dbReference>
<dbReference type="InterPro" id="IPR025997">
    <property type="entry name" value="SBP_2_dom"/>
</dbReference>
<keyword evidence="7" id="KW-1185">Reference proteome</keyword>
<comment type="similarity">
    <text evidence="2">Belongs to the bacterial solute-binding protein 2 family.</text>
</comment>
<name>A0A1T4MHD6_9FUSO</name>
<feature type="signal peptide" evidence="4">
    <location>
        <begin position="1"/>
        <end position="22"/>
    </location>
</feature>
<dbReference type="CDD" id="cd20005">
    <property type="entry name" value="PBP1_ABC_sugar_binding-like"/>
    <property type="match status" value="1"/>
</dbReference>
<feature type="chain" id="PRO_5012052274" evidence="4">
    <location>
        <begin position="23"/>
        <end position="314"/>
    </location>
</feature>
<dbReference type="STRING" id="180163.SAMN02745174_01221"/>
<comment type="subcellular location">
    <subcellularLocation>
        <location evidence="1">Cell envelope</location>
    </subcellularLocation>
</comment>
<proteinExistence type="inferred from homology"/>
<dbReference type="GO" id="GO:0030246">
    <property type="term" value="F:carbohydrate binding"/>
    <property type="evidence" value="ECO:0007669"/>
    <property type="project" value="UniProtKB-ARBA"/>
</dbReference>
<dbReference type="SUPFAM" id="SSF53822">
    <property type="entry name" value="Periplasmic binding protein-like I"/>
    <property type="match status" value="1"/>
</dbReference>
<dbReference type="GO" id="GO:0030313">
    <property type="term" value="C:cell envelope"/>
    <property type="evidence" value="ECO:0007669"/>
    <property type="project" value="UniProtKB-SubCell"/>
</dbReference>
<evidence type="ECO:0000256" key="1">
    <source>
        <dbReference type="ARBA" id="ARBA00004196"/>
    </source>
</evidence>
<accession>A0A1T4MHD6</accession>
<dbReference type="RefSeq" id="WP_078693713.1">
    <property type="nucleotide sequence ID" value="NZ_FUWX01000008.1"/>
</dbReference>
<dbReference type="InterPro" id="IPR028082">
    <property type="entry name" value="Peripla_BP_I"/>
</dbReference>
<protein>
    <submittedName>
        <fullName evidence="6">Ribose transport system substrate-binding protein</fullName>
    </submittedName>
</protein>
<evidence type="ECO:0000259" key="5">
    <source>
        <dbReference type="Pfam" id="PF13407"/>
    </source>
</evidence>
<evidence type="ECO:0000256" key="3">
    <source>
        <dbReference type="ARBA" id="ARBA00022729"/>
    </source>
</evidence>
<dbReference type="Proteomes" id="UP000191153">
    <property type="component" value="Unassembled WGS sequence"/>
</dbReference>
<evidence type="ECO:0000313" key="7">
    <source>
        <dbReference type="Proteomes" id="UP000191153"/>
    </source>
</evidence>
<evidence type="ECO:0000256" key="2">
    <source>
        <dbReference type="ARBA" id="ARBA00007639"/>
    </source>
</evidence>
<dbReference type="OrthoDB" id="9800520at2"/>